<dbReference type="GO" id="GO:0046872">
    <property type="term" value="F:metal ion binding"/>
    <property type="evidence" value="ECO:0007669"/>
    <property type="project" value="UniProtKB-KW"/>
</dbReference>
<accession>A0A9E8KNN0</accession>
<evidence type="ECO:0000256" key="6">
    <source>
        <dbReference type="ARBA" id="ARBA00023229"/>
    </source>
</evidence>
<dbReference type="SFLD" id="SFLDS00005">
    <property type="entry name" value="Isoprenoid_Synthase_Type_I"/>
    <property type="match status" value="1"/>
</dbReference>
<dbReference type="NCBIfam" id="NF007877">
    <property type="entry name" value="PRK10581.1"/>
    <property type="match status" value="1"/>
</dbReference>
<dbReference type="EMBL" id="CP101527">
    <property type="protein sequence ID" value="UZW73834.1"/>
    <property type="molecule type" value="Genomic_DNA"/>
</dbReference>
<dbReference type="FunFam" id="1.10.600.10:FF:000001">
    <property type="entry name" value="Geranylgeranyl diphosphate synthase"/>
    <property type="match status" value="1"/>
</dbReference>
<dbReference type="SFLD" id="SFLDG01017">
    <property type="entry name" value="Polyprenyl_Transferase_Like"/>
    <property type="match status" value="1"/>
</dbReference>
<dbReference type="Proteomes" id="UP001164472">
    <property type="component" value="Chromosome"/>
</dbReference>
<evidence type="ECO:0000256" key="1">
    <source>
        <dbReference type="ARBA" id="ARBA00001946"/>
    </source>
</evidence>
<sequence length="298" mass="32415">MTNNDINSYFKLCQELIDNTLNDWLPANDTEPTKLHSAIRYSVLSGGKRVRPVLVFATAEAFGLQKEQALAAACAVELIHAYSLIHDDLPAMDDDDLRRGMPTCHIKYGEATAILAGDALQAMAFEILCSYGEHSAIARLEMMKTLSIASGSQGMVGGQAIDLDSVGQQLCLDSLERMHNFKTGALIEASIVLGALSATITNDEVLTPLRQYAKNIGLAFQVQDDILDVTSDTQTLGKTQGADEARNKPTYPALLGLEGAKQKAKELHLDSLKALDQLGQFDTFRLAQISEFIISRAR</sequence>
<dbReference type="NCBIfam" id="NF045485">
    <property type="entry name" value="FPPsyn"/>
    <property type="match status" value="1"/>
</dbReference>
<dbReference type="GO" id="GO:0005737">
    <property type="term" value="C:cytoplasm"/>
    <property type="evidence" value="ECO:0007669"/>
    <property type="project" value="UniProtKB-ARBA"/>
</dbReference>
<dbReference type="AlphaFoldDB" id="A0A9E8KNN0"/>
<comment type="cofactor">
    <cofactor evidence="1">
        <name>Mg(2+)</name>
        <dbReference type="ChEBI" id="CHEBI:18420"/>
    </cofactor>
</comment>
<dbReference type="KEGG" id="asem:NNL22_12390"/>
<dbReference type="InterPro" id="IPR053378">
    <property type="entry name" value="Prenyl_diphosphate_synthase"/>
</dbReference>
<dbReference type="GO" id="GO:0008654">
    <property type="term" value="P:phospholipid biosynthetic process"/>
    <property type="evidence" value="ECO:0007669"/>
    <property type="project" value="UniProtKB-ARBA"/>
</dbReference>
<evidence type="ECO:0000313" key="8">
    <source>
        <dbReference type="EMBL" id="UZW73834.1"/>
    </source>
</evidence>
<dbReference type="PANTHER" id="PTHR43281">
    <property type="entry name" value="FARNESYL DIPHOSPHATE SYNTHASE"/>
    <property type="match status" value="1"/>
</dbReference>
<dbReference type="InterPro" id="IPR033749">
    <property type="entry name" value="Polyprenyl_synt_CS"/>
</dbReference>
<protein>
    <submittedName>
        <fullName evidence="8">(2E,6E)-farnesyl diphosphate synthase</fullName>
        <ecNumber evidence="8">2.5.1.10</ecNumber>
    </submittedName>
</protein>
<keyword evidence="6" id="KW-0414">Isoprene biosynthesis</keyword>
<dbReference type="RefSeq" id="WP_251809975.1">
    <property type="nucleotide sequence ID" value="NZ_CP101527.1"/>
</dbReference>
<name>A0A9E8KNN0_9ALTE</name>
<dbReference type="InterPro" id="IPR008949">
    <property type="entry name" value="Isoprenoid_synthase_dom_sf"/>
</dbReference>
<evidence type="ECO:0000256" key="7">
    <source>
        <dbReference type="RuleBase" id="RU004466"/>
    </source>
</evidence>
<keyword evidence="5" id="KW-0460">Magnesium</keyword>
<dbReference type="GO" id="GO:0016114">
    <property type="term" value="P:terpenoid biosynthetic process"/>
    <property type="evidence" value="ECO:0007669"/>
    <property type="project" value="UniProtKB-ARBA"/>
</dbReference>
<dbReference type="PROSITE" id="PS00444">
    <property type="entry name" value="POLYPRENYL_SYNTHASE_2"/>
    <property type="match status" value="1"/>
</dbReference>
<gene>
    <name evidence="8" type="primary">ispA</name>
    <name evidence="8" type="ORF">NNL22_12390</name>
</gene>
<dbReference type="PANTHER" id="PTHR43281:SF1">
    <property type="entry name" value="FARNESYL DIPHOSPHATE SYNTHASE"/>
    <property type="match status" value="1"/>
</dbReference>
<dbReference type="Gene3D" id="1.10.600.10">
    <property type="entry name" value="Farnesyl Diphosphate Synthase"/>
    <property type="match status" value="1"/>
</dbReference>
<evidence type="ECO:0000313" key="9">
    <source>
        <dbReference type="Proteomes" id="UP001164472"/>
    </source>
</evidence>
<dbReference type="EC" id="2.5.1.10" evidence="8"/>
<keyword evidence="3 7" id="KW-0808">Transferase</keyword>
<comment type="similarity">
    <text evidence="2 7">Belongs to the FPP/GGPP synthase family.</text>
</comment>
<evidence type="ECO:0000256" key="2">
    <source>
        <dbReference type="ARBA" id="ARBA00006706"/>
    </source>
</evidence>
<dbReference type="PROSITE" id="PS00723">
    <property type="entry name" value="POLYPRENYL_SYNTHASE_1"/>
    <property type="match status" value="1"/>
</dbReference>
<dbReference type="InterPro" id="IPR000092">
    <property type="entry name" value="Polyprenyl_synt"/>
</dbReference>
<organism evidence="8 9">
    <name type="scientific">Alkalimarinus sediminis</name>
    <dbReference type="NCBI Taxonomy" id="1632866"/>
    <lineage>
        <taxon>Bacteria</taxon>
        <taxon>Pseudomonadati</taxon>
        <taxon>Pseudomonadota</taxon>
        <taxon>Gammaproteobacteria</taxon>
        <taxon>Alteromonadales</taxon>
        <taxon>Alteromonadaceae</taxon>
        <taxon>Alkalimarinus</taxon>
    </lineage>
</organism>
<evidence type="ECO:0000256" key="5">
    <source>
        <dbReference type="ARBA" id="ARBA00022842"/>
    </source>
</evidence>
<dbReference type="SUPFAM" id="SSF48576">
    <property type="entry name" value="Terpenoid synthases"/>
    <property type="match status" value="1"/>
</dbReference>
<evidence type="ECO:0000256" key="4">
    <source>
        <dbReference type="ARBA" id="ARBA00022723"/>
    </source>
</evidence>
<dbReference type="CDD" id="cd00685">
    <property type="entry name" value="Trans_IPPS_HT"/>
    <property type="match status" value="1"/>
</dbReference>
<dbReference type="GO" id="GO:0004337">
    <property type="term" value="F:(2E,6E)-farnesyl diphosphate synthase activity"/>
    <property type="evidence" value="ECO:0007669"/>
    <property type="project" value="UniProtKB-EC"/>
</dbReference>
<keyword evidence="4" id="KW-0479">Metal-binding</keyword>
<dbReference type="Pfam" id="PF00348">
    <property type="entry name" value="polyprenyl_synt"/>
    <property type="match status" value="1"/>
</dbReference>
<proteinExistence type="inferred from homology"/>
<evidence type="ECO:0000256" key="3">
    <source>
        <dbReference type="ARBA" id="ARBA00022679"/>
    </source>
</evidence>
<reference evidence="8" key="1">
    <citation type="submission" date="2022-07" db="EMBL/GenBank/DDBJ databases">
        <title>Alkalimarinus sp. nov., isolated from gut of a Alitta virens.</title>
        <authorList>
            <person name="Yang A.I."/>
            <person name="Shin N.-R."/>
        </authorList>
    </citation>
    <scope>NUCLEOTIDE SEQUENCE</scope>
    <source>
        <strain evidence="8">FA028</strain>
    </source>
</reference>
<keyword evidence="9" id="KW-1185">Reference proteome</keyword>